<evidence type="ECO:0000256" key="3">
    <source>
        <dbReference type="ARBA" id="ARBA00023211"/>
    </source>
</evidence>
<sequence>MKRAILLVIDSLGIGEMDDVKKDRPNDIGSNTLKHVLEHNSMLKLNNLENLGLINCLGEEVESFKKSNNCIWGVSNLKHEGADSFYGHYEIVGAKLTKPILKSFSEYIDKIYNFLRNSGYSVNVEKKLNKSYLIVDNKVIISDNIEGEKGQLYTVLGDENSDFNVVLEIGKKVREVVEIPRIAVVKCNINLEELKECIEIRFNEYIGINAEKANLYNRGYKVVHLGAGISNEGHCIKKLVENNIPVVLVGKVSDIISMNNIKKVSGIHTSDIIKKTLKILEDFNEGFLFINIQETDLAGHLQDKNLYGKQLEIIDSFIGEIKNIINDDDLFIITADHGNDPTIGHGRHTREKVPVIVYKKQLKSNSIGLRESLSDIGATVCEFFHVESIDEGKSFFELV</sequence>
<comment type="caution">
    <text evidence="6">The sequence shown here is derived from an EMBL/GenBank/DDBJ whole genome shotgun (WGS) entry which is preliminary data.</text>
</comment>
<dbReference type="InterPro" id="IPR017850">
    <property type="entry name" value="Alkaline_phosphatase_core_sf"/>
</dbReference>
<gene>
    <name evidence="6" type="ORF">QOZ93_000040</name>
</gene>
<protein>
    <submittedName>
        <fullName evidence="6">Phosphopentomutase</fullName>
    </submittedName>
</protein>
<keyword evidence="3" id="KW-0464">Manganese</keyword>
<dbReference type="NCBIfam" id="NF009049">
    <property type="entry name" value="PRK12383.1"/>
    <property type="match status" value="1"/>
</dbReference>
<dbReference type="PANTHER" id="PTHR21110:SF0">
    <property type="entry name" value="PHOSPHOPENTOMUTASE"/>
    <property type="match status" value="1"/>
</dbReference>
<dbReference type="Proteomes" id="UP001224418">
    <property type="component" value="Unassembled WGS sequence"/>
</dbReference>
<dbReference type="InterPro" id="IPR024052">
    <property type="entry name" value="Phosphopentomutase_DeoB_cap_sf"/>
</dbReference>
<dbReference type="RefSeq" id="WP_307354668.1">
    <property type="nucleotide sequence ID" value="NZ_BAAACJ010000024.1"/>
</dbReference>
<dbReference type="Pfam" id="PF01676">
    <property type="entry name" value="Metalloenzyme"/>
    <property type="match status" value="1"/>
</dbReference>
<keyword evidence="2" id="KW-0479">Metal-binding</keyword>
<dbReference type="Gene3D" id="3.30.70.1250">
    <property type="entry name" value="Phosphopentomutase"/>
    <property type="match status" value="1"/>
</dbReference>
<dbReference type="EMBL" id="JAUSWN010000001">
    <property type="protein sequence ID" value="MDQ0478339.1"/>
    <property type="molecule type" value="Genomic_DNA"/>
</dbReference>
<feature type="domain" description="Metalloenzyme" evidence="5">
    <location>
        <begin position="2"/>
        <end position="387"/>
    </location>
</feature>
<comment type="similarity">
    <text evidence="1">Belongs to the phosphopentomutase family.</text>
</comment>
<proteinExistence type="inferred from homology"/>
<dbReference type="Gene3D" id="3.40.720.10">
    <property type="entry name" value="Alkaline Phosphatase, subunit A"/>
    <property type="match status" value="1"/>
</dbReference>
<organism evidence="6 7">
    <name type="scientific">Hathewaya limosa</name>
    <name type="common">Clostridium limosum</name>
    <dbReference type="NCBI Taxonomy" id="1536"/>
    <lineage>
        <taxon>Bacteria</taxon>
        <taxon>Bacillati</taxon>
        <taxon>Bacillota</taxon>
        <taxon>Clostridia</taxon>
        <taxon>Eubacteriales</taxon>
        <taxon>Clostridiaceae</taxon>
        <taxon>Hathewaya</taxon>
    </lineage>
</organism>
<accession>A0ABU0JMP6</accession>
<dbReference type="InterPro" id="IPR010045">
    <property type="entry name" value="DeoB"/>
</dbReference>
<name>A0ABU0JMP6_HATLI</name>
<keyword evidence="4" id="KW-0413">Isomerase</keyword>
<dbReference type="CDD" id="cd16009">
    <property type="entry name" value="PPM"/>
    <property type="match status" value="1"/>
</dbReference>
<evidence type="ECO:0000256" key="4">
    <source>
        <dbReference type="ARBA" id="ARBA00023235"/>
    </source>
</evidence>
<evidence type="ECO:0000259" key="5">
    <source>
        <dbReference type="Pfam" id="PF01676"/>
    </source>
</evidence>
<evidence type="ECO:0000313" key="6">
    <source>
        <dbReference type="EMBL" id="MDQ0478339.1"/>
    </source>
</evidence>
<reference evidence="6 7" key="1">
    <citation type="submission" date="2023-07" db="EMBL/GenBank/DDBJ databases">
        <title>Genomic Encyclopedia of Type Strains, Phase IV (KMG-IV): sequencing the most valuable type-strain genomes for metagenomic binning, comparative biology and taxonomic classification.</title>
        <authorList>
            <person name="Goeker M."/>
        </authorList>
    </citation>
    <scope>NUCLEOTIDE SEQUENCE [LARGE SCALE GENOMIC DNA]</scope>
    <source>
        <strain evidence="6 7">DSM 1400</strain>
    </source>
</reference>
<evidence type="ECO:0000313" key="7">
    <source>
        <dbReference type="Proteomes" id="UP001224418"/>
    </source>
</evidence>
<evidence type="ECO:0000256" key="2">
    <source>
        <dbReference type="ARBA" id="ARBA00022723"/>
    </source>
</evidence>
<dbReference type="PIRSF" id="PIRSF001491">
    <property type="entry name" value="Ppentomutase"/>
    <property type="match status" value="1"/>
</dbReference>
<evidence type="ECO:0000256" key="1">
    <source>
        <dbReference type="ARBA" id="ARBA00010373"/>
    </source>
</evidence>
<dbReference type="SUPFAM" id="SSF53649">
    <property type="entry name" value="Alkaline phosphatase-like"/>
    <property type="match status" value="1"/>
</dbReference>
<keyword evidence="7" id="KW-1185">Reference proteome</keyword>
<dbReference type="InterPro" id="IPR006124">
    <property type="entry name" value="Metalloenzyme"/>
</dbReference>
<dbReference type="PANTHER" id="PTHR21110">
    <property type="entry name" value="PHOSPHOPENTOMUTASE"/>
    <property type="match status" value="1"/>
</dbReference>